<feature type="domain" description="Pyrroloquinoline quinone-dependent pyranose dehydrogenase beta-propeller" evidence="1">
    <location>
        <begin position="37"/>
        <end position="91"/>
    </location>
</feature>
<dbReference type="EMBL" id="JAZAVJ010000267">
    <property type="protein sequence ID" value="KAK7403019.1"/>
    <property type="molecule type" value="Genomic_DNA"/>
</dbReference>
<organism evidence="2 3">
    <name type="scientific">Neonectria punicea</name>
    <dbReference type="NCBI Taxonomy" id="979145"/>
    <lineage>
        <taxon>Eukaryota</taxon>
        <taxon>Fungi</taxon>
        <taxon>Dikarya</taxon>
        <taxon>Ascomycota</taxon>
        <taxon>Pezizomycotina</taxon>
        <taxon>Sordariomycetes</taxon>
        <taxon>Hypocreomycetidae</taxon>
        <taxon>Hypocreales</taxon>
        <taxon>Nectriaceae</taxon>
        <taxon>Neonectria</taxon>
    </lineage>
</organism>
<dbReference type="InterPro" id="IPR054539">
    <property type="entry name" value="Beta-prop_PDH"/>
</dbReference>
<reference evidence="2 3" key="1">
    <citation type="journal article" date="2025" name="Microbiol. Resour. Announc.">
        <title>Draft genome sequences for Neonectria magnoliae and Neonectria punicea, canker pathogens of Liriodendron tulipifera and Acer saccharum in West Virginia.</title>
        <authorList>
            <person name="Petronek H.M."/>
            <person name="Kasson M.T."/>
            <person name="Metheny A.M."/>
            <person name="Stauder C.M."/>
            <person name="Lovett B."/>
            <person name="Lynch S.C."/>
            <person name="Garnas J.R."/>
            <person name="Kasson L.R."/>
            <person name="Stajich J.E."/>
        </authorList>
    </citation>
    <scope>NUCLEOTIDE SEQUENCE [LARGE SCALE GENOMIC DNA]</scope>
    <source>
        <strain evidence="2 3">NRRL 64653</strain>
    </source>
</reference>
<dbReference type="Proteomes" id="UP001498476">
    <property type="component" value="Unassembled WGS sequence"/>
</dbReference>
<evidence type="ECO:0000259" key="1">
    <source>
        <dbReference type="Pfam" id="PF22807"/>
    </source>
</evidence>
<evidence type="ECO:0000313" key="3">
    <source>
        <dbReference type="Proteomes" id="UP001498476"/>
    </source>
</evidence>
<proteinExistence type="predicted"/>
<protein>
    <recommendedName>
        <fullName evidence="1">Pyrroloquinoline quinone-dependent pyranose dehydrogenase beta-propeller domain-containing protein</fullName>
    </recommendedName>
</protein>
<name>A0ABR1GMF8_9HYPO</name>
<evidence type="ECO:0000313" key="2">
    <source>
        <dbReference type="EMBL" id="KAK7403019.1"/>
    </source>
</evidence>
<dbReference type="Pfam" id="PF22807">
    <property type="entry name" value="TrAA12"/>
    <property type="match status" value="1"/>
</dbReference>
<sequence length="95" mass="10917">MSLADALETIKNVKARFGIKYYSANTAMPTTATKLLHSVDNLRRRGEDIHKDNLGEELNFHGYLNHFREDQGGNYGFPLCYTIWSTDNFLNHIQP</sequence>
<keyword evidence="3" id="KW-1185">Reference proteome</keyword>
<accession>A0ABR1GMF8</accession>
<comment type="caution">
    <text evidence="2">The sequence shown here is derived from an EMBL/GenBank/DDBJ whole genome shotgun (WGS) entry which is preliminary data.</text>
</comment>
<gene>
    <name evidence="2" type="ORF">QQX98_011219</name>
</gene>